<dbReference type="Pfam" id="PF14223">
    <property type="entry name" value="Retrotran_gag_2"/>
    <property type="match status" value="1"/>
</dbReference>
<gene>
    <name evidence="2" type="ORF">OPV22_017684</name>
</gene>
<reference evidence="2 3" key="1">
    <citation type="submission" date="2022-12" db="EMBL/GenBank/DDBJ databases">
        <title>Chromosome-scale assembly of the Ensete ventricosum genome.</title>
        <authorList>
            <person name="Dussert Y."/>
            <person name="Stocks J."/>
            <person name="Wendawek A."/>
            <person name="Woldeyes F."/>
            <person name="Nichols R.A."/>
            <person name="Borrell J.S."/>
        </authorList>
    </citation>
    <scope>NUCLEOTIDE SEQUENCE [LARGE SCALE GENOMIC DNA]</scope>
    <source>
        <strain evidence="3">cv. Maze</strain>
        <tissue evidence="2">Seeds</tissue>
    </source>
</reference>
<keyword evidence="3" id="KW-1185">Reference proteome</keyword>
<evidence type="ECO:0000259" key="1">
    <source>
        <dbReference type="Pfam" id="PF07727"/>
    </source>
</evidence>
<dbReference type="EMBL" id="JAQQAF010000005">
    <property type="protein sequence ID" value="KAJ8485199.1"/>
    <property type="molecule type" value="Genomic_DNA"/>
</dbReference>
<accession>A0AAV8QNV1</accession>
<name>A0AAV8QNV1_ENSVE</name>
<sequence>MAGCGQPAGVAVARGHTCLQCSTLKGGRVYGVRKGLPPVASPTASRGGDVDRRGGHPLAGWLQLFEKKGRTQRYEISKRLSRITEGTSVENHVLKMIEWIEKLIGLGIVLEDNPCIDLILQSLPDSFSHFIMNFNTSKFEVTLPELLNMLREAESAIKKEKPILYIGKTKNKRKNSKTLKKGKGKERLCKTKVAKKYPGKDKGQCFHYGRDVLARPRRLARGEMDLKMGNGARVAIVAVGERAVFLLKEHILGGNSGSEIELSEVGEPDSSTIPESESVQNLVDAPEGIVLIGCKCIFKNKIGVDGKVETYKARLVAKGYRQRQGVDYNKTFSPVAMLKSIRIILAIAAYYDYEIWQMDVKTTFLNGNLEKEVYMIQSEGFVSK</sequence>
<dbReference type="InterPro" id="IPR013103">
    <property type="entry name" value="RVT_2"/>
</dbReference>
<comment type="caution">
    <text evidence="2">The sequence shown here is derived from an EMBL/GenBank/DDBJ whole genome shotgun (WGS) entry which is preliminary data.</text>
</comment>
<organism evidence="2 3">
    <name type="scientific">Ensete ventricosum</name>
    <name type="common">Abyssinian banana</name>
    <name type="synonym">Musa ensete</name>
    <dbReference type="NCBI Taxonomy" id="4639"/>
    <lineage>
        <taxon>Eukaryota</taxon>
        <taxon>Viridiplantae</taxon>
        <taxon>Streptophyta</taxon>
        <taxon>Embryophyta</taxon>
        <taxon>Tracheophyta</taxon>
        <taxon>Spermatophyta</taxon>
        <taxon>Magnoliopsida</taxon>
        <taxon>Liliopsida</taxon>
        <taxon>Zingiberales</taxon>
        <taxon>Musaceae</taxon>
        <taxon>Ensete</taxon>
    </lineage>
</organism>
<dbReference type="Proteomes" id="UP001222027">
    <property type="component" value="Unassembled WGS sequence"/>
</dbReference>
<evidence type="ECO:0000313" key="3">
    <source>
        <dbReference type="Proteomes" id="UP001222027"/>
    </source>
</evidence>
<proteinExistence type="predicted"/>
<evidence type="ECO:0000313" key="2">
    <source>
        <dbReference type="EMBL" id="KAJ8485199.1"/>
    </source>
</evidence>
<feature type="domain" description="Reverse transcriptase Ty1/copia-type" evidence="1">
    <location>
        <begin position="279"/>
        <end position="382"/>
    </location>
</feature>
<dbReference type="AlphaFoldDB" id="A0AAV8QNV1"/>
<dbReference type="Pfam" id="PF07727">
    <property type="entry name" value="RVT_2"/>
    <property type="match status" value="1"/>
</dbReference>
<protein>
    <recommendedName>
        <fullName evidence="1">Reverse transcriptase Ty1/copia-type domain-containing protein</fullName>
    </recommendedName>
</protein>